<keyword evidence="1" id="KW-0805">Transcription regulation</keyword>
<dbReference type="Gene3D" id="1.10.10.60">
    <property type="entry name" value="Homeodomain-like"/>
    <property type="match status" value="1"/>
</dbReference>
<evidence type="ECO:0000259" key="4">
    <source>
        <dbReference type="PROSITE" id="PS01124"/>
    </source>
</evidence>
<dbReference type="CDD" id="cd03136">
    <property type="entry name" value="GATase1_AraC_ArgR_like"/>
    <property type="match status" value="1"/>
</dbReference>
<feature type="domain" description="HTH araC/xylS-type" evidence="4">
    <location>
        <begin position="231"/>
        <end position="329"/>
    </location>
</feature>
<keyword evidence="6" id="KW-1185">Reference proteome</keyword>
<name>A0A1H9ENB5_9RHOB</name>
<dbReference type="InterPro" id="IPR052158">
    <property type="entry name" value="INH-QAR"/>
</dbReference>
<feature type="compositionally biased region" description="Basic and acidic residues" evidence="3">
    <location>
        <begin position="332"/>
        <end position="358"/>
    </location>
</feature>
<dbReference type="GO" id="GO:0043565">
    <property type="term" value="F:sequence-specific DNA binding"/>
    <property type="evidence" value="ECO:0007669"/>
    <property type="project" value="InterPro"/>
</dbReference>
<evidence type="ECO:0000256" key="2">
    <source>
        <dbReference type="ARBA" id="ARBA00023163"/>
    </source>
</evidence>
<dbReference type="PANTHER" id="PTHR43130:SF3">
    <property type="entry name" value="HTH-TYPE TRANSCRIPTIONAL REGULATOR RV1931C"/>
    <property type="match status" value="1"/>
</dbReference>
<evidence type="ECO:0000313" key="6">
    <source>
        <dbReference type="Proteomes" id="UP000198634"/>
    </source>
</evidence>
<dbReference type="GO" id="GO:0003700">
    <property type="term" value="F:DNA-binding transcription factor activity"/>
    <property type="evidence" value="ECO:0007669"/>
    <property type="project" value="InterPro"/>
</dbReference>
<dbReference type="Proteomes" id="UP000198634">
    <property type="component" value="Unassembled WGS sequence"/>
</dbReference>
<accession>A0A1H9ENB5</accession>
<dbReference type="Pfam" id="PF12833">
    <property type="entry name" value="HTH_18"/>
    <property type="match status" value="1"/>
</dbReference>
<feature type="region of interest" description="Disordered" evidence="3">
    <location>
        <begin position="332"/>
        <end position="376"/>
    </location>
</feature>
<protein>
    <submittedName>
        <fullName evidence="5">Transcriptional regulator, AraC family with amidase-like domain</fullName>
    </submittedName>
</protein>
<dbReference type="Gene3D" id="3.40.50.880">
    <property type="match status" value="1"/>
</dbReference>
<organism evidence="5 6">
    <name type="scientific">Thalassovita taeanensis</name>
    <dbReference type="NCBI Taxonomy" id="657014"/>
    <lineage>
        <taxon>Bacteria</taxon>
        <taxon>Pseudomonadati</taxon>
        <taxon>Pseudomonadota</taxon>
        <taxon>Alphaproteobacteria</taxon>
        <taxon>Rhodobacterales</taxon>
        <taxon>Roseobacteraceae</taxon>
        <taxon>Thalassovita</taxon>
    </lineage>
</organism>
<keyword evidence="2" id="KW-0804">Transcription</keyword>
<evidence type="ECO:0000313" key="5">
    <source>
        <dbReference type="EMBL" id="SEQ27210.1"/>
    </source>
</evidence>
<dbReference type="EMBL" id="FOEP01000005">
    <property type="protein sequence ID" value="SEQ27210.1"/>
    <property type="molecule type" value="Genomic_DNA"/>
</dbReference>
<dbReference type="SUPFAM" id="SSF46689">
    <property type="entry name" value="Homeodomain-like"/>
    <property type="match status" value="2"/>
</dbReference>
<dbReference type="InterPro" id="IPR002818">
    <property type="entry name" value="DJ-1/PfpI"/>
</dbReference>
<dbReference type="InterPro" id="IPR018060">
    <property type="entry name" value="HTH_AraC"/>
</dbReference>
<dbReference type="PANTHER" id="PTHR43130">
    <property type="entry name" value="ARAC-FAMILY TRANSCRIPTIONAL REGULATOR"/>
    <property type="match status" value="1"/>
</dbReference>
<dbReference type="SMART" id="SM00342">
    <property type="entry name" value="HTH_ARAC"/>
    <property type="match status" value="1"/>
</dbReference>
<dbReference type="PROSITE" id="PS01124">
    <property type="entry name" value="HTH_ARAC_FAMILY_2"/>
    <property type="match status" value="1"/>
</dbReference>
<dbReference type="SUPFAM" id="SSF52317">
    <property type="entry name" value="Class I glutamine amidotransferase-like"/>
    <property type="match status" value="1"/>
</dbReference>
<gene>
    <name evidence="5" type="ORF">SAMN04488092_105115</name>
</gene>
<reference evidence="5 6" key="1">
    <citation type="submission" date="2016-10" db="EMBL/GenBank/DDBJ databases">
        <authorList>
            <person name="de Groot N.N."/>
        </authorList>
    </citation>
    <scope>NUCLEOTIDE SEQUENCE [LARGE SCALE GENOMIC DNA]</scope>
    <source>
        <strain evidence="5 6">DSM 22007</strain>
    </source>
</reference>
<dbReference type="Pfam" id="PF01965">
    <property type="entry name" value="DJ-1_PfpI"/>
    <property type="match status" value="1"/>
</dbReference>
<evidence type="ECO:0000256" key="3">
    <source>
        <dbReference type="SAM" id="MobiDB-lite"/>
    </source>
</evidence>
<dbReference type="InterPro" id="IPR009057">
    <property type="entry name" value="Homeodomain-like_sf"/>
</dbReference>
<sequence length="376" mass="40325">MAKSAKNISENIFAPSEQPLSTALLLLDDSNMLSFAAALDPMRAANRRAGKPLFGWSFFSPTGTPARLTSGVTVPAQPIATLDRCDLLIVIAGFRVNEQATPALLASLRRLAPRCHALAGIDGGSWVLAGAGLLNGQRATTHWEDLEDFAARFDQVDLLRDRYVISGKYITSGGAAPAIDLMLHLIGARYGAGLARRVASAFIYDPDPHAATTPQALSGTARLSRRHPLVARAVALMETHIEDPLPIADIASALAVSPRQLEAQFARALAMPPKRFYLDLRLSEARRLAQDTALPVQQIALATGFSSQASLARAFRAGLGLSVRDLRRAHEINRASDGRDAPRSTLPEPHRSAPDRRPPAPAQAAPASSRRKSPRS</sequence>
<proteinExistence type="predicted"/>
<dbReference type="STRING" id="657014.SAMN04488092_105115"/>
<dbReference type="InterPro" id="IPR029062">
    <property type="entry name" value="Class_I_gatase-like"/>
</dbReference>
<evidence type="ECO:0000256" key="1">
    <source>
        <dbReference type="ARBA" id="ARBA00023015"/>
    </source>
</evidence>
<dbReference type="AlphaFoldDB" id="A0A1H9ENB5"/>